<dbReference type="InterPro" id="IPR003439">
    <property type="entry name" value="ABC_transporter-like_ATP-bd"/>
</dbReference>
<keyword evidence="4 6" id="KW-0067">ATP-binding</keyword>
<dbReference type="PANTHER" id="PTHR43553:SF24">
    <property type="entry name" value="ENERGY-COUPLING FACTOR TRANSPORTER ATP-BINDING PROTEIN ECFA1"/>
    <property type="match status" value="1"/>
</dbReference>
<proteinExistence type="inferred from homology"/>
<accession>A0A3A1TXJ2</accession>
<dbReference type="PROSITE" id="PS50893">
    <property type="entry name" value="ABC_TRANSPORTER_2"/>
    <property type="match status" value="2"/>
</dbReference>
<dbReference type="InterPro" id="IPR027417">
    <property type="entry name" value="P-loop_NTPase"/>
</dbReference>
<dbReference type="PANTHER" id="PTHR43553">
    <property type="entry name" value="HEAVY METAL TRANSPORTER"/>
    <property type="match status" value="1"/>
</dbReference>
<gene>
    <name evidence="6" type="ORF">D1781_12625</name>
</gene>
<evidence type="ECO:0000256" key="1">
    <source>
        <dbReference type="ARBA" id="ARBA00005417"/>
    </source>
</evidence>
<keyword evidence="3" id="KW-0547">Nucleotide-binding</keyword>
<dbReference type="AlphaFoldDB" id="A0A3A1TXJ2"/>
<evidence type="ECO:0000256" key="2">
    <source>
        <dbReference type="ARBA" id="ARBA00022448"/>
    </source>
</evidence>
<evidence type="ECO:0000256" key="3">
    <source>
        <dbReference type="ARBA" id="ARBA00022741"/>
    </source>
</evidence>
<evidence type="ECO:0000313" key="7">
    <source>
        <dbReference type="Proteomes" id="UP000265742"/>
    </source>
</evidence>
<name>A0A3A1TXJ2_9MICO</name>
<dbReference type="InterPro" id="IPR003593">
    <property type="entry name" value="AAA+_ATPase"/>
</dbReference>
<feature type="domain" description="ABC transporter" evidence="5">
    <location>
        <begin position="252"/>
        <end position="476"/>
    </location>
</feature>
<dbReference type="InterPro" id="IPR017871">
    <property type="entry name" value="ABC_transporter-like_CS"/>
</dbReference>
<evidence type="ECO:0000259" key="5">
    <source>
        <dbReference type="PROSITE" id="PS50893"/>
    </source>
</evidence>
<dbReference type="InterPro" id="IPR015856">
    <property type="entry name" value="ABC_transpr_CbiO/EcfA_su"/>
</dbReference>
<dbReference type="Proteomes" id="UP000265742">
    <property type="component" value="Unassembled WGS sequence"/>
</dbReference>
<protein>
    <submittedName>
        <fullName evidence="6">ATP-binding cassette domain-containing protein</fullName>
    </submittedName>
</protein>
<dbReference type="GO" id="GO:0042626">
    <property type="term" value="F:ATPase-coupled transmembrane transporter activity"/>
    <property type="evidence" value="ECO:0007669"/>
    <property type="project" value="TreeGrafter"/>
</dbReference>
<dbReference type="EMBL" id="QXTG01000002">
    <property type="protein sequence ID" value="RIX28291.1"/>
    <property type="molecule type" value="Genomic_DNA"/>
</dbReference>
<comment type="similarity">
    <text evidence="1">Belongs to the ABC transporter superfamily.</text>
</comment>
<evidence type="ECO:0000256" key="4">
    <source>
        <dbReference type="ARBA" id="ARBA00022840"/>
    </source>
</evidence>
<evidence type="ECO:0000313" key="6">
    <source>
        <dbReference type="EMBL" id="RIX28291.1"/>
    </source>
</evidence>
<reference evidence="7" key="1">
    <citation type="submission" date="2018-09" db="EMBL/GenBank/DDBJ databases">
        <authorList>
            <person name="Kim I."/>
        </authorList>
    </citation>
    <scope>NUCLEOTIDE SEQUENCE [LARGE SCALE GENOMIC DNA]</scope>
    <source>
        <strain evidence="7">DD4a</strain>
    </source>
</reference>
<keyword evidence="7" id="KW-1185">Reference proteome</keyword>
<sequence>MTAARIEARGWGWRHGGRLAWAVDGLDLVVEPGERVLLLGASGSGKSTLLAALAGVLGDDQGEARGELLIDGRRPAPGRAGFVLQDPESQVILPRVADDVAFGPENLGVPIEEIRRRVPAALAEVGLAVPGDASATALSGGQKQRLALAGVLAMAPGLVLLDEPTANLDPEGVEEVRDAVARGVAASGATLVVVEHRVATWQDAVDRVVVLGREGVLADGPSRAVLAAHGPALAAAGVWVPGLSPVVPVPAAPGEGLIRAEGLVVGRGRPVARIGDLGLDGGRLTAVVGPNGAGKTTLGLTLGGLLPPVSGRVGPTAALAAGLRGEPERWRSRDLLTRIAVVFQSPQHQFLTGTVREELGVGLRALKVPEARRRARVDDLLDRLGLAPLAEANPFTLSGGQQRRLSVGSALAAAPRLVVLDEPTFGQDATTWAALVRLLADVVADGTGVLAVTHDPLLAAAAHRVVPVGRAAEVSA</sequence>
<dbReference type="GO" id="GO:0043190">
    <property type="term" value="C:ATP-binding cassette (ABC) transporter complex"/>
    <property type="evidence" value="ECO:0007669"/>
    <property type="project" value="TreeGrafter"/>
</dbReference>
<dbReference type="OrthoDB" id="501320at2"/>
<organism evidence="6 7">
    <name type="scientific">Amnibacterium setariae</name>
    <dbReference type="NCBI Taxonomy" id="2306585"/>
    <lineage>
        <taxon>Bacteria</taxon>
        <taxon>Bacillati</taxon>
        <taxon>Actinomycetota</taxon>
        <taxon>Actinomycetes</taxon>
        <taxon>Micrococcales</taxon>
        <taxon>Microbacteriaceae</taxon>
        <taxon>Amnibacterium</taxon>
    </lineage>
</organism>
<dbReference type="SMART" id="SM00382">
    <property type="entry name" value="AAA"/>
    <property type="match status" value="2"/>
</dbReference>
<dbReference type="GO" id="GO:0016887">
    <property type="term" value="F:ATP hydrolysis activity"/>
    <property type="evidence" value="ECO:0007669"/>
    <property type="project" value="InterPro"/>
</dbReference>
<dbReference type="Gene3D" id="3.40.50.300">
    <property type="entry name" value="P-loop containing nucleotide triphosphate hydrolases"/>
    <property type="match status" value="2"/>
</dbReference>
<dbReference type="GO" id="GO:0005524">
    <property type="term" value="F:ATP binding"/>
    <property type="evidence" value="ECO:0007669"/>
    <property type="project" value="UniProtKB-KW"/>
</dbReference>
<keyword evidence="2" id="KW-0813">Transport</keyword>
<dbReference type="CDD" id="cd03225">
    <property type="entry name" value="ABC_cobalt_CbiO_domain1"/>
    <property type="match status" value="2"/>
</dbReference>
<dbReference type="PROSITE" id="PS00211">
    <property type="entry name" value="ABC_TRANSPORTER_1"/>
    <property type="match status" value="2"/>
</dbReference>
<dbReference type="Pfam" id="PF00005">
    <property type="entry name" value="ABC_tran"/>
    <property type="match status" value="2"/>
</dbReference>
<comment type="caution">
    <text evidence="6">The sequence shown here is derived from an EMBL/GenBank/DDBJ whole genome shotgun (WGS) entry which is preliminary data.</text>
</comment>
<dbReference type="SUPFAM" id="SSF52540">
    <property type="entry name" value="P-loop containing nucleoside triphosphate hydrolases"/>
    <property type="match status" value="2"/>
</dbReference>
<feature type="domain" description="ABC transporter" evidence="5">
    <location>
        <begin position="6"/>
        <end position="238"/>
    </location>
</feature>
<dbReference type="InterPro" id="IPR050095">
    <property type="entry name" value="ECF_ABC_transporter_ATP-bd"/>
</dbReference>
<dbReference type="RefSeq" id="WP_119482601.1">
    <property type="nucleotide sequence ID" value="NZ_QXTG01000002.1"/>
</dbReference>